<reference evidence="1 2" key="1">
    <citation type="submission" date="2016-10" db="EMBL/GenBank/DDBJ databases">
        <authorList>
            <person name="de Groot N.N."/>
        </authorList>
    </citation>
    <scope>NUCLEOTIDE SEQUENCE [LARGE SCALE GENOMIC DNA]</scope>
    <source>
        <strain evidence="1 2">LMG 24775</strain>
    </source>
</reference>
<evidence type="ECO:0000313" key="2">
    <source>
        <dbReference type="Proteomes" id="UP000183417"/>
    </source>
</evidence>
<dbReference type="RefSeq" id="WP_074921304.1">
    <property type="nucleotide sequence ID" value="NZ_CP141274.1"/>
</dbReference>
<dbReference type="EMBL" id="FNPE01000004">
    <property type="protein sequence ID" value="SDY35535.1"/>
    <property type="molecule type" value="Genomic_DNA"/>
</dbReference>
<dbReference type="GeneID" id="94692050"/>
<evidence type="ECO:0000313" key="1">
    <source>
        <dbReference type="EMBL" id="SDY35535.1"/>
    </source>
</evidence>
<gene>
    <name evidence="1" type="ORF">SAMN05421547_104115</name>
</gene>
<protein>
    <submittedName>
        <fullName evidence="1">Uncharacterized protein</fullName>
    </submittedName>
</protein>
<dbReference type="Proteomes" id="UP000183417">
    <property type="component" value="Unassembled WGS sequence"/>
</dbReference>
<sequence>MNAPVVNIGDAAMVACHSEMSDESFRAIIWASTDNACCVQNLWTTARQYQFENDEIKGMK</sequence>
<accession>A0A1H3J7G2</accession>
<proteinExistence type="predicted"/>
<dbReference type="AlphaFoldDB" id="A0A1H3J7G2"/>
<name>A0A1H3J7G2_9BURK</name>
<organism evidence="1 2">
    <name type="scientific">Delftia lacustris</name>
    <dbReference type="NCBI Taxonomy" id="558537"/>
    <lineage>
        <taxon>Bacteria</taxon>
        <taxon>Pseudomonadati</taxon>
        <taxon>Pseudomonadota</taxon>
        <taxon>Betaproteobacteria</taxon>
        <taxon>Burkholderiales</taxon>
        <taxon>Comamonadaceae</taxon>
        <taxon>Delftia</taxon>
    </lineage>
</organism>